<keyword evidence="3" id="KW-0520">NAD</keyword>
<gene>
    <name evidence="6" type="ORF">C8P63_10939</name>
</gene>
<dbReference type="InterPro" id="IPR050134">
    <property type="entry name" value="NAD-dep_sirtuin_deacylases"/>
</dbReference>
<reference evidence="6 7" key="1">
    <citation type="submission" date="2018-04" db="EMBL/GenBank/DDBJ databases">
        <title>Genomic Encyclopedia of Archaeal and Bacterial Type Strains, Phase II (KMG-II): from individual species to whole genera.</title>
        <authorList>
            <person name="Goeker M."/>
        </authorList>
    </citation>
    <scope>NUCLEOTIDE SEQUENCE [LARGE SCALE GENOMIC DNA]</scope>
    <source>
        <strain evidence="6 7">DSM 45787</strain>
    </source>
</reference>
<evidence type="ECO:0000313" key="7">
    <source>
        <dbReference type="Proteomes" id="UP000244240"/>
    </source>
</evidence>
<evidence type="ECO:0000259" key="5">
    <source>
        <dbReference type="PROSITE" id="PS50305"/>
    </source>
</evidence>
<dbReference type="SUPFAM" id="SSF52467">
    <property type="entry name" value="DHS-like NAD/FAD-binding domain"/>
    <property type="match status" value="1"/>
</dbReference>
<feature type="binding site" evidence="4">
    <location>
        <position position="129"/>
    </location>
    <ligand>
        <name>Zn(2+)</name>
        <dbReference type="ChEBI" id="CHEBI:29105"/>
    </ligand>
</feature>
<dbReference type="InterPro" id="IPR026591">
    <property type="entry name" value="Sirtuin_cat_small_dom_sf"/>
</dbReference>
<dbReference type="GO" id="GO:0070403">
    <property type="term" value="F:NAD+ binding"/>
    <property type="evidence" value="ECO:0007669"/>
    <property type="project" value="InterPro"/>
</dbReference>
<evidence type="ECO:0000256" key="2">
    <source>
        <dbReference type="ARBA" id="ARBA00022679"/>
    </source>
</evidence>
<dbReference type="EC" id="2.3.1.286" evidence="1"/>
<dbReference type="GO" id="GO:0017136">
    <property type="term" value="F:histone deacetylase activity, NAD-dependent"/>
    <property type="evidence" value="ECO:0007669"/>
    <property type="project" value="TreeGrafter"/>
</dbReference>
<keyword evidence="4" id="KW-0479">Metal-binding</keyword>
<dbReference type="InterPro" id="IPR026590">
    <property type="entry name" value="Ssirtuin_cat_dom"/>
</dbReference>
<comment type="caution">
    <text evidence="6">The sequence shown here is derived from an EMBL/GenBank/DDBJ whole genome shotgun (WGS) entry which is preliminary data.</text>
</comment>
<dbReference type="PROSITE" id="PS50305">
    <property type="entry name" value="SIRTUIN"/>
    <property type="match status" value="1"/>
</dbReference>
<feature type="binding site" evidence="4">
    <location>
        <position position="150"/>
    </location>
    <ligand>
        <name>Zn(2+)</name>
        <dbReference type="ChEBI" id="CHEBI:29105"/>
    </ligand>
</feature>
<dbReference type="InterPro" id="IPR029035">
    <property type="entry name" value="DHS-like_NAD/FAD-binding_dom"/>
</dbReference>
<feature type="active site" description="Proton acceptor" evidence="4">
    <location>
        <position position="121"/>
    </location>
</feature>
<evidence type="ECO:0000313" key="6">
    <source>
        <dbReference type="EMBL" id="PTX60275.1"/>
    </source>
</evidence>
<sequence length="241" mass="27441">MTDNGKLKRLLAWLEESRCTSVLTGAGMSTESGIPDFRSREGFWRNLDPRTVATVDAMKHHYDEFHRFYSARIRALRKVRPHRGHDVLASWERQGRVHAVATQNVERLHQEAGSRNVYELHGSILDFRCARCGEDAEREEFLRRSPCPSCGGPLRPGIVLFGEILPERAWENAFQSMERSDLVLVIGTRLEVSPVNRLPMVSGGKKVLINAQPTEMDHDFDLVIRGKAGELLHQLETMRKS</sequence>
<dbReference type="PANTHER" id="PTHR11085">
    <property type="entry name" value="NAD-DEPENDENT PROTEIN DEACYLASE SIRTUIN-5, MITOCHONDRIAL-RELATED"/>
    <property type="match status" value="1"/>
</dbReference>
<dbReference type="Proteomes" id="UP000244240">
    <property type="component" value="Unassembled WGS sequence"/>
</dbReference>
<dbReference type="EMBL" id="QBKR01000009">
    <property type="protein sequence ID" value="PTX60275.1"/>
    <property type="molecule type" value="Genomic_DNA"/>
</dbReference>
<accession>A0A2T6BW30</accession>
<dbReference type="AlphaFoldDB" id="A0A2T6BW30"/>
<evidence type="ECO:0000256" key="3">
    <source>
        <dbReference type="ARBA" id="ARBA00023027"/>
    </source>
</evidence>
<keyword evidence="4" id="KW-0862">Zinc</keyword>
<dbReference type="InterPro" id="IPR003000">
    <property type="entry name" value="Sirtuin"/>
</dbReference>
<keyword evidence="7" id="KW-1185">Reference proteome</keyword>
<evidence type="ECO:0000256" key="4">
    <source>
        <dbReference type="PROSITE-ProRule" id="PRU00236"/>
    </source>
</evidence>
<dbReference type="PANTHER" id="PTHR11085:SF10">
    <property type="entry name" value="NAD-DEPENDENT PROTEIN DEACYLASE SIRTUIN-5, MITOCHONDRIAL-RELATED"/>
    <property type="match status" value="1"/>
</dbReference>
<dbReference type="Gene3D" id="3.30.1600.10">
    <property type="entry name" value="SIR2/SIRT2 'Small Domain"/>
    <property type="match status" value="1"/>
</dbReference>
<dbReference type="NCBIfam" id="NF001753">
    <property type="entry name" value="PRK00481.1-3"/>
    <property type="match status" value="1"/>
</dbReference>
<dbReference type="Gene3D" id="3.40.50.1220">
    <property type="entry name" value="TPP-binding domain"/>
    <property type="match status" value="1"/>
</dbReference>
<name>A0A2T6BW30_9BACL</name>
<evidence type="ECO:0000256" key="1">
    <source>
        <dbReference type="ARBA" id="ARBA00012928"/>
    </source>
</evidence>
<dbReference type="Pfam" id="PF02146">
    <property type="entry name" value="SIR2"/>
    <property type="match status" value="1"/>
</dbReference>
<feature type="binding site" evidence="4">
    <location>
        <position position="132"/>
    </location>
    <ligand>
        <name>Zn(2+)</name>
        <dbReference type="ChEBI" id="CHEBI:29105"/>
    </ligand>
</feature>
<dbReference type="GO" id="GO:0046872">
    <property type="term" value="F:metal ion binding"/>
    <property type="evidence" value="ECO:0007669"/>
    <property type="project" value="UniProtKB-KW"/>
</dbReference>
<feature type="domain" description="Deacetylase sirtuin-type" evidence="5">
    <location>
        <begin position="1"/>
        <end position="241"/>
    </location>
</feature>
<keyword evidence="2" id="KW-0808">Transferase</keyword>
<dbReference type="RefSeq" id="WP_108022937.1">
    <property type="nucleotide sequence ID" value="NZ_QBKR01000009.1"/>
</dbReference>
<feature type="binding site" evidence="4">
    <location>
        <position position="147"/>
    </location>
    <ligand>
        <name>Zn(2+)</name>
        <dbReference type="ChEBI" id="CHEBI:29105"/>
    </ligand>
</feature>
<dbReference type="OrthoDB" id="9800582at2"/>
<organism evidence="6 7">
    <name type="scientific">Melghirimyces profundicolus</name>
    <dbReference type="NCBI Taxonomy" id="1242148"/>
    <lineage>
        <taxon>Bacteria</taxon>
        <taxon>Bacillati</taxon>
        <taxon>Bacillota</taxon>
        <taxon>Bacilli</taxon>
        <taxon>Bacillales</taxon>
        <taxon>Thermoactinomycetaceae</taxon>
        <taxon>Melghirimyces</taxon>
    </lineage>
</organism>
<proteinExistence type="predicted"/>
<protein>
    <recommendedName>
        <fullName evidence="1">protein acetyllysine N-acetyltransferase</fullName>
        <ecNumber evidence="1">2.3.1.286</ecNumber>
    </recommendedName>
</protein>